<dbReference type="InterPro" id="IPR029787">
    <property type="entry name" value="Nucleotide_cyclase"/>
</dbReference>
<keyword evidence="1" id="KW-1133">Transmembrane helix</keyword>
<dbReference type="NCBIfam" id="TIGR00254">
    <property type="entry name" value="GGDEF"/>
    <property type="match status" value="1"/>
</dbReference>
<keyword evidence="1" id="KW-0472">Membrane</keyword>
<evidence type="ECO:0000313" key="3">
    <source>
        <dbReference type="EMBL" id="BCJ99043.1"/>
    </source>
</evidence>
<dbReference type="AlphaFoldDB" id="A0A7I8DKT3"/>
<feature type="transmembrane region" description="Helical" evidence="1">
    <location>
        <begin position="62"/>
        <end position="85"/>
    </location>
</feature>
<feature type="transmembrane region" description="Helical" evidence="1">
    <location>
        <begin position="97"/>
        <end position="117"/>
    </location>
</feature>
<dbReference type="PANTHER" id="PTHR45138">
    <property type="entry name" value="REGULATORY COMPONENTS OF SENSORY TRANSDUCTION SYSTEM"/>
    <property type="match status" value="1"/>
</dbReference>
<feature type="transmembrane region" description="Helical" evidence="1">
    <location>
        <begin position="180"/>
        <end position="197"/>
    </location>
</feature>
<gene>
    <name evidence="3" type="ORF">bsdcttw_20840</name>
</gene>
<dbReference type="SMART" id="SM00267">
    <property type="entry name" value="GGDEF"/>
    <property type="match status" value="1"/>
</dbReference>
<dbReference type="Pfam" id="PF00990">
    <property type="entry name" value="GGDEF"/>
    <property type="match status" value="1"/>
</dbReference>
<dbReference type="PROSITE" id="PS50887">
    <property type="entry name" value="GGDEF"/>
    <property type="match status" value="1"/>
</dbReference>
<dbReference type="InterPro" id="IPR050469">
    <property type="entry name" value="Diguanylate_Cyclase"/>
</dbReference>
<evidence type="ECO:0000313" key="4">
    <source>
        <dbReference type="Proteomes" id="UP000515703"/>
    </source>
</evidence>
<reference evidence="3 4" key="1">
    <citation type="submission" date="2020-08" db="EMBL/GenBank/DDBJ databases">
        <title>Draft genome sequencing of an Anaerocolumna strain isolated from anoxic soil subjected to BSD treatment.</title>
        <authorList>
            <person name="Uek A."/>
            <person name="Tonouchi A."/>
        </authorList>
    </citation>
    <scope>NUCLEOTIDE SEQUENCE [LARGE SCALE GENOMIC DNA]</scope>
    <source>
        <strain evidence="3 4">CTTW</strain>
    </source>
</reference>
<dbReference type="GO" id="GO:0052621">
    <property type="term" value="F:diguanylate cyclase activity"/>
    <property type="evidence" value="ECO:0007669"/>
    <property type="project" value="TreeGrafter"/>
</dbReference>
<dbReference type="PANTHER" id="PTHR45138:SF23">
    <property type="entry name" value="SIGNALING PROTEIN"/>
    <property type="match status" value="1"/>
</dbReference>
<organism evidence="3 4">
    <name type="scientific">Anaerocolumna chitinilytica</name>
    <dbReference type="NCBI Taxonomy" id="1727145"/>
    <lineage>
        <taxon>Bacteria</taxon>
        <taxon>Bacillati</taxon>
        <taxon>Bacillota</taxon>
        <taxon>Clostridia</taxon>
        <taxon>Lachnospirales</taxon>
        <taxon>Lachnospiraceae</taxon>
        <taxon>Anaerocolumna</taxon>
    </lineage>
</organism>
<feature type="transmembrane region" description="Helical" evidence="1">
    <location>
        <begin position="150"/>
        <end position="168"/>
    </location>
</feature>
<evidence type="ECO:0000259" key="2">
    <source>
        <dbReference type="PROSITE" id="PS50887"/>
    </source>
</evidence>
<feature type="transmembrane region" description="Helical" evidence="1">
    <location>
        <begin position="129"/>
        <end position="145"/>
    </location>
</feature>
<dbReference type="Proteomes" id="UP000515703">
    <property type="component" value="Chromosome"/>
</dbReference>
<name>A0A7I8DKT3_9FIRM</name>
<keyword evidence="1" id="KW-0812">Transmembrane</keyword>
<dbReference type="Gene3D" id="3.30.70.270">
    <property type="match status" value="1"/>
</dbReference>
<dbReference type="CDD" id="cd01949">
    <property type="entry name" value="GGDEF"/>
    <property type="match status" value="1"/>
</dbReference>
<dbReference type="RefSeq" id="WP_185259325.1">
    <property type="nucleotide sequence ID" value="NZ_AP023368.1"/>
</dbReference>
<dbReference type="InterPro" id="IPR043128">
    <property type="entry name" value="Rev_trsase/Diguanyl_cyclase"/>
</dbReference>
<feature type="transmembrane region" description="Helical" evidence="1">
    <location>
        <begin position="36"/>
        <end position="56"/>
    </location>
</feature>
<dbReference type="EMBL" id="AP023368">
    <property type="protein sequence ID" value="BCJ99043.1"/>
    <property type="molecule type" value="Genomic_DNA"/>
</dbReference>
<dbReference type="InterPro" id="IPR000160">
    <property type="entry name" value="GGDEF_dom"/>
</dbReference>
<keyword evidence="4" id="KW-1185">Reference proteome</keyword>
<dbReference type="SUPFAM" id="SSF55073">
    <property type="entry name" value="Nucleotide cyclase"/>
    <property type="match status" value="1"/>
</dbReference>
<protein>
    <recommendedName>
        <fullName evidence="2">GGDEF domain-containing protein</fullName>
    </recommendedName>
</protein>
<dbReference type="GO" id="GO:1902201">
    <property type="term" value="P:negative regulation of bacterial-type flagellum-dependent cell motility"/>
    <property type="evidence" value="ECO:0007669"/>
    <property type="project" value="TreeGrafter"/>
</dbReference>
<accession>A0A7I8DKT3</accession>
<dbReference type="GO" id="GO:0043709">
    <property type="term" value="P:cell adhesion involved in single-species biofilm formation"/>
    <property type="evidence" value="ECO:0007669"/>
    <property type="project" value="TreeGrafter"/>
</dbReference>
<feature type="domain" description="GGDEF" evidence="2">
    <location>
        <begin position="251"/>
        <end position="381"/>
    </location>
</feature>
<sequence length="381" mass="44684">MEWIKEGLKLLISRSDKEQLEFEKYNSLLVLRRIRLISLATIFLSVFWACMDWIIIDKGADRIYTTTLIVMHTISEVASAAFLIFYRRITANAKKNYRTIIIVIKVYVFLYILFGALSSINSQRYTGNIYSYIILLLITAIAFTLKPSFMIWAFGVNHIVFFIGLSILCKDTGQFLTKMVNATIFTGAAFLLCFIFYRNRMLEFFYRKQLKENEKELSNYAFIDSLTGILNRRMGSKKLEDLFKEAQKTSMEFVLCYLDINDLKYVNDTYGHNEGDRYILTFCDIIKDVLKEEDIFFRMGGDEFIVVFKDRNKEQVENIWNGLVKKIHEKNAHGELPYQIVVSHGLIYYRTGMDCSLEEMIEKADILMYKEKQILKKNINT</sequence>
<reference evidence="3 4" key="2">
    <citation type="submission" date="2020-08" db="EMBL/GenBank/DDBJ databases">
        <authorList>
            <person name="Ueki A."/>
            <person name="Tonouchi A."/>
        </authorList>
    </citation>
    <scope>NUCLEOTIDE SEQUENCE [LARGE SCALE GENOMIC DNA]</scope>
    <source>
        <strain evidence="3 4">CTTW</strain>
    </source>
</reference>
<dbReference type="GO" id="GO:0005886">
    <property type="term" value="C:plasma membrane"/>
    <property type="evidence" value="ECO:0007669"/>
    <property type="project" value="TreeGrafter"/>
</dbReference>
<evidence type="ECO:0000256" key="1">
    <source>
        <dbReference type="SAM" id="Phobius"/>
    </source>
</evidence>
<dbReference type="KEGG" id="acht:bsdcttw_20840"/>
<proteinExistence type="predicted"/>